<gene>
    <name evidence="2" type="ORF">L9F63_019043</name>
</gene>
<dbReference type="EMBL" id="JASPKZ010006436">
    <property type="protein sequence ID" value="KAJ9587434.1"/>
    <property type="molecule type" value="Genomic_DNA"/>
</dbReference>
<evidence type="ECO:0000313" key="2">
    <source>
        <dbReference type="EMBL" id="KAJ9587434.1"/>
    </source>
</evidence>
<evidence type="ECO:0000313" key="3">
    <source>
        <dbReference type="Proteomes" id="UP001233999"/>
    </source>
</evidence>
<keyword evidence="3" id="KW-1185">Reference proteome</keyword>
<protein>
    <submittedName>
        <fullName evidence="2">Uncharacterized protein</fullName>
    </submittedName>
</protein>
<evidence type="ECO:0000256" key="1">
    <source>
        <dbReference type="SAM" id="Phobius"/>
    </source>
</evidence>
<feature type="non-terminal residue" evidence="2">
    <location>
        <position position="1"/>
    </location>
</feature>
<dbReference type="AlphaFoldDB" id="A0AAD7ZV29"/>
<reference evidence="2" key="1">
    <citation type="journal article" date="2023" name="IScience">
        <title>Live-bearing cockroach genome reveals convergent evolutionary mechanisms linked to viviparity in insects and beyond.</title>
        <authorList>
            <person name="Fouks B."/>
            <person name="Harrison M.C."/>
            <person name="Mikhailova A.A."/>
            <person name="Marchal E."/>
            <person name="English S."/>
            <person name="Carruthers M."/>
            <person name="Jennings E.C."/>
            <person name="Chiamaka E.L."/>
            <person name="Frigard R.A."/>
            <person name="Pippel M."/>
            <person name="Attardo G.M."/>
            <person name="Benoit J.B."/>
            <person name="Bornberg-Bauer E."/>
            <person name="Tobe S.S."/>
        </authorList>
    </citation>
    <scope>NUCLEOTIDE SEQUENCE</scope>
    <source>
        <strain evidence="2">Stay&amp;Tobe</strain>
    </source>
</reference>
<organism evidence="2 3">
    <name type="scientific">Diploptera punctata</name>
    <name type="common">Pacific beetle cockroach</name>
    <dbReference type="NCBI Taxonomy" id="6984"/>
    <lineage>
        <taxon>Eukaryota</taxon>
        <taxon>Metazoa</taxon>
        <taxon>Ecdysozoa</taxon>
        <taxon>Arthropoda</taxon>
        <taxon>Hexapoda</taxon>
        <taxon>Insecta</taxon>
        <taxon>Pterygota</taxon>
        <taxon>Neoptera</taxon>
        <taxon>Polyneoptera</taxon>
        <taxon>Dictyoptera</taxon>
        <taxon>Blattodea</taxon>
        <taxon>Blaberoidea</taxon>
        <taxon>Blaberidae</taxon>
        <taxon>Diplopterinae</taxon>
        <taxon>Diploptera</taxon>
    </lineage>
</organism>
<keyword evidence="1" id="KW-0812">Transmembrane</keyword>
<proteinExistence type="predicted"/>
<accession>A0AAD7ZV29</accession>
<name>A0AAD7ZV29_DIPPU</name>
<keyword evidence="1" id="KW-0472">Membrane</keyword>
<feature type="non-terminal residue" evidence="2">
    <location>
        <position position="94"/>
    </location>
</feature>
<comment type="caution">
    <text evidence="2">The sequence shown here is derived from an EMBL/GenBank/DDBJ whole genome shotgun (WGS) entry which is preliminary data.</text>
</comment>
<reference evidence="2" key="2">
    <citation type="submission" date="2023-05" db="EMBL/GenBank/DDBJ databases">
        <authorList>
            <person name="Fouks B."/>
        </authorList>
    </citation>
    <scope>NUCLEOTIDE SEQUENCE</scope>
    <source>
        <strain evidence="2">Stay&amp;Tobe</strain>
        <tissue evidence="2">Testes</tissue>
    </source>
</reference>
<sequence>IYVSLTLPRTFKRSWNSITNLPKKAQLSFHHITSLKNLKQFGKTIIELCLTSLFYIIVSAFSTIMYYTATSLLLNQDLVLIPINSIQEIFPSKT</sequence>
<keyword evidence="1" id="KW-1133">Transmembrane helix</keyword>
<dbReference type="Proteomes" id="UP001233999">
    <property type="component" value="Unassembled WGS sequence"/>
</dbReference>
<feature type="transmembrane region" description="Helical" evidence="1">
    <location>
        <begin position="45"/>
        <end position="69"/>
    </location>
</feature>